<feature type="transmembrane region" description="Helical" evidence="1">
    <location>
        <begin position="103"/>
        <end position="123"/>
    </location>
</feature>
<keyword evidence="1" id="KW-0472">Membrane</keyword>
<evidence type="ECO:0000256" key="1">
    <source>
        <dbReference type="SAM" id="Phobius"/>
    </source>
</evidence>
<dbReference type="RefSeq" id="WP_091301949.1">
    <property type="nucleotide sequence ID" value="NZ_FOCE01000007.1"/>
</dbReference>
<dbReference type="AlphaFoldDB" id="A0A1H8IV25"/>
<protein>
    <submittedName>
        <fullName evidence="2">Rod shape-determining protein MreD</fullName>
    </submittedName>
</protein>
<evidence type="ECO:0000313" key="3">
    <source>
        <dbReference type="Proteomes" id="UP000198761"/>
    </source>
</evidence>
<organism evidence="2 3">
    <name type="scientific">Gemmobacter aquatilis</name>
    <dbReference type="NCBI Taxonomy" id="933059"/>
    <lineage>
        <taxon>Bacteria</taxon>
        <taxon>Pseudomonadati</taxon>
        <taxon>Pseudomonadota</taxon>
        <taxon>Alphaproteobacteria</taxon>
        <taxon>Rhodobacterales</taxon>
        <taxon>Paracoccaceae</taxon>
        <taxon>Gemmobacter</taxon>
    </lineage>
</organism>
<dbReference type="OrthoDB" id="7629477at2"/>
<gene>
    <name evidence="2" type="ORF">SAMN04488103_10728</name>
</gene>
<evidence type="ECO:0000313" key="2">
    <source>
        <dbReference type="EMBL" id="SEN71548.1"/>
    </source>
</evidence>
<sequence length="179" mass="20136">MVDPLRRDVLLHRGIFVAVALVLIFLRLLPMGSEAGRLPGPDLLMCLILAWVQRRPDYLPALLIVAVVLFEDLLLMRPPGLWTAMMLLGTEVLRSRLALTRELSFLVEWLFISALMLAMFLGYRMGFAMTFLPQVGFGYALAQVVASILFYPLVVWLSHVTLGVHKPGMGEVDEMGRRL</sequence>
<keyword evidence="3" id="KW-1185">Reference proteome</keyword>
<reference evidence="2 3" key="1">
    <citation type="submission" date="2016-10" db="EMBL/GenBank/DDBJ databases">
        <authorList>
            <person name="de Groot N.N."/>
        </authorList>
    </citation>
    <scope>NUCLEOTIDE SEQUENCE [LARGE SCALE GENOMIC DNA]</scope>
    <source>
        <strain evidence="2 3">DSM 3857</strain>
    </source>
</reference>
<dbReference type="STRING" id="933059.SAMN04488103_10728"/>
<name>A0A1H8IV25_9RHOB</name>
<feature type="transmembrane region" description="Helical" evidence="1">
    <location>
        <begin position="58"/>
        <end position="76"/>
    </location>
</feature>
<dbReference type="Proteomes" id="UP000198761">
    <property type="component" value="Unassembled WGS sequence"/>
</dbReference>
<keyword evidence="1" id="KW-1133">Transmembrane helix</keyword>
<feature type="transmembrane region" description="Helical" evidence="1">
    <location>
        <begin position="12"/>
        <end position="29"/>
    </location>
</feature>
<accession>A0A1H8IV25</accession>
<feature type="transmembrane region" description="Helical" evidence="1">
    <location>
        <begin position="135"/>
        <end position="157"/>
    </location>
</feature>
<keyword evidence="1" id="KW-0812">Transmembrane</keyword>
<proteinExistence type="predicted"/>
<dbReference type="EMBL" id="FOCE01000007">
    <property type="protein sequence ID" value="SEN71548.1"/>
    <property type="molecule type" value="Genomic_DNA"/>
</dbReference>